<feature type="transmembrane region" description="Helical" evidence="8">
    <location>
        <begin position="27"/>
        <end position="48"/>
    </location>
</feature>
<dbReference type="PANTHER" id="PTHR14233">
    <property type="entry name" value="DUF914-RELATED"/>
    <property type="match status" value="1"/>
</dbReference>
<feature type="transmembrane region" description="Helical" evidence="8">
    <location>
        <begin position="125"/>
        <end position="146"/>
    </location>
</feature>
<dbReference type="InterPro" id="IPR009262">
    <property type="entry name" value="SLC35_F1/F2/F6"/>
</dbReference>
<dbReference type="InterPro" id="IPR052221">
    <property type="entry name" value="SLC35F_Transporter"/>
</dbReference>
<gene>
    <name evidence="9" type="ORF">CEUTPL_LOCUS9660</name>
</gene>
<evidence type="ECO:0000256" key="2">
    <source>
        <dbReference type="ARBA" id="ARBA00007863"/>
    </source>
</evidence>
<evidence type="ECO:0000256" key="7">
    <source>
        <dbReference type="ARBA" id="ARBA00037727"/>
    </source>
</evidence>
<comment type="similarity">
    <text evidence="2">Belongs to the SLC35F solute transporter family.</text>
</comment>
<dbReference type="Proteomes" id="UP001152799">
    <property type="component" value="Chromosome 5"/>
</dbReference>
<proteinExistence type="inferred from homology"/>
<evidence type="ECO:0000256" key="6">
    <source>
        <dbReference type="ARBA" id="ARBA00023136"/>
    </source>
</evidence>
<protein>
    <recommendedName>
        <fullName evidence="11">Solute carrier family 35 member F2</fullName>
    </recommendedName>
</protein>
<feature type="transmembrane region" description="Helical" evidence="8">
    <location>
        <begin position="96"/>
        <end position="113"/>
    </location>
</feature>
<dbReference type="GO" id="GO:0016020">
    <property type="term" value="C:membrane"/>
    <property type="evidence" value="ECO:0007669"/>
    <property type="project" value="UniProtKB-SubCell"/>
</dbReference>
<comment type="function">
    <text evidence="7">Putative solute transporter.</text>
</comment>
<feature type="transmembrane region" description="Helical" evidence="8">
    <location>
        <begin position="214"/>
        <end position="233"/>
    </location>
</feature>
<organism evidence="9 10">
    <name type="scientific">Ceutorhynchus assimilis</name>
    <name type="common">cabbage seed weevil</name>
    <dbReference type="NCBI Taxonomy" id="467358"/>
    <lineage>
        <taxon>Eukaryota</taxon>
        <taxon>Metazoa</taxon>
        <taxon>Ecdysozoa</taxon>
        <taxon>Arthropoda</taxon>
        <taxon>Hexapoda</taxon>
        <taxon>Insecta</taxon>
        <taxon>Pterygota</taxon>
        <taxon>Neoptera</taxon>
        <taxon>Endopterygota</taxon>
        <taxon>Coleoptera</taxon>
        <taxon>Polyphaga</taxon>
        <taxon>Cucujiformia</taxon>
        <taxon>Curculionidae</taxon>
        <taxon>Ceutorhynchinae</taxon>
        <taxon>Ceutorhynchus</taxon>
    </lineage>
</organism>
<dbReference type="Pfam" id="PF06027">
    <property type="entry name" value="SLC35F"/>
    <property type="match status" value="1"/>
</dbReference>
<feature type="transmembrane region" description="Helical" evidence="8">
    <location>
        <begin position="276"/>
        <end position="295"/>
    </location>
</feature>
<dbReference type="OrthoDB" id="429955at2759"/>
<keyword evidence="6 8" id="KW-0472">Membrane</keyword>
<feature type="transmembrane region" description="Helical" evidence="8">
    <location>
        <begin position="183"/>
        <end position="202"/>
    </location>
</feature>
<dbReference type="EMBL" id="OU892281">
    <property type="protein sequence ID" value="CAG9769144.1"/>
    <property type="molecule type" value="Genomic_DNA"/>
</dbReference>
<keyword evidence="3" id="KW-0813">Transport</keyword>
<evidence type="ECO:0000256" key="1">
    <source>
        <dbReference type="ARBA" id="ARBA00004141"/>
    </source>
</evidence>
<evidence type="ECO:0000313" key="10">
    <source>
        <dbReference type="Proteomes" id="UP001152799"/>
    </source>
</evidence>
<feature type="transmembrane region" description="Helical" evidence="8">
    <location>
        <begin position="68"/>
        <end position="84"/>
    </location>
</feature>
<reference evidence="9" key="1">
    <citation type="submission" date="2022-01" db="EMBL/GenBank/DDBJ databases">
        <authorList>
            <person name="King R."/>
        </authorList>
    </citation>
    <scope>NUCLEOTIDE SEQUENCE</scope>
</reference>
<keyword evidence="10" id="KW-1185">Reference proteome</keyword>
<feature type="transmembrane region" description="Helical" evidence="8">
    <location>
        <begin position="153"/>
        <end position="171"/>
    </location>
</feature>
<keyword evidence="4 8" id="KW-0812">Transmembrane</keyword>
<feature type="transmembrane region" description="Helical" evidence="8">
    <location>
        <begin position="301"/>
        <end position="319"/>
    </location>
</feature>
<evidence type="ECO:0000313" key="9">
    <source>
        <dbReference type="EMBL" id="CAG9769144.1"/>
    </source>
</evidence>
<evidence type="ECO:0000256" key="8">
    <source>
        <dbReference type="SAM" id="Phobius"/>
    </source>
</evidence>
<sequence length="413" mass="45855">MVDNNTPNFGFCDQVGNNLSELGKWKVWQNIILGQFLSIILCAINTLAHYLNSGSSDVLPTGQSFPHYMFLCAIYTSWLAFRRGDKGLISIIRARGWRYLLLCIIDVEANTLMSTAHQFTTLTSIQLLGCVAIPVALALSCLVLGVRYRMVHILAVSVCLIGVGCLVWANIEDTKIDGKNQLVGDMLCLGGAVLFAIVTVLQELSIKNTDIVEYLGLLGLFGSIVSGLQMLLLEKQTLVSSTWKNSSALLSSFSACQFMFCTFSSVFLLNMGTTALHLSLLSGNFYTLIVGILLFNYKFHALYFLSYTLSMTGVYIYSIKRTSTRPMGNILNLNPDRNHHHVFQNELNNRHPHPESQLHEHIIVDSPERMNEILSAFGTINSNDTFPLSHSTNTTFTSFYGSHDILSHQTTSA</sequence>
<accession>A0A9N9QQ20</accession>
<keyword evidence="5 8" id="KW-1133">Transmembrane helix</keyword>
<dbReference type="GO" id="GO:0022857">
    <property type="term" value="F:transmembrane transporter activity"/>
    <property type="evidence" value="ECO:0007669"/>
    <property type="project" value="InterPro"/>
</dbReference>
<evidence type="ECO:0000256" key="3">
    <source>
        <dbReference type="ARBA" id="ARBA00022448"/>
    </source>
</evidence>
<evidence type="ECO:0000256" key="5">
    <source>
        <dbReference type="ARBA" id="ARBA00022989"/>
    </source>
</evidence>
<evidence type="ECO:0000256" key="4">
    <source>
        <dbReference type="ARBA" id="ARBA00022692"/>
    </source>
</evidence>
<dbReference type="AlphaFoldDB" id="A0A9N9QQ20"/>
<name>A0A9N9QQ20_9CUCU</name>
<dbReference type="PANTHER" id="PTHR14233:SF4">
    <property type="entry name" value="SOLUTE CARRIER FAMILY 35 MEMBER F2"/>
    <property type="match status" value="1"/>
</dbReference>
<comment type="subcellular location">
    <subcellularLocation>
        <location evidence="1">Membrane</location>
        <topology evidence="1">Multi-pass membrane protein</topology>
    </subcellularLocation>
</comment>
<feature type="transmembrane region" description="Helical" evidence="8">
    <location>
        <begin position="248"/>
        <end position="269"/>
    </location>
</feature>
<evidence type="ECO:0008006" key="11">
    <source>
        <dbReference type="Google" id="ProtNLM"/>
    </source>
</evidence>